<dbReference type="HOGENOM" id="CLU_253635_0_0_5"/>
<feature type="transmembrane region" description="Helical" evidence="1">
    <location>
        <begin position="1232"/>
        <end position="1250"/>
    </location>
</feature>
<feature type="transmembrane region" description="Helical" evidence="1">
    <location>
        <begin position="762"/>
        <end position="786"/>
    </location>
</feature>
<feature type="transmembrane region" description="Helical" evidence="1">
    <location>
        <begin position="174"/>
        <end position="193"/>
    </location>
</feature>
<evidence type="ECO:0000313" key="2">
    <source>
        <dbReference type="EMBL" id="CBS89360.1"/>
    </source>
</evidence>
<organism evidence="2 3">
    <name type="scientific">Azospirillum lipoferum (strain 4B)</name>
    <dbReference type="NCBI Taxonomy" id="862719"/>
    <lineage>
        <taxon>Bacteria</taxon>
        <taxon>Pseudomonadati</taxon>
        <taxon>Pseudomonadota</taxon>
        <taxon>Alphaproteobacteria</taxon>
        <taxon>Rhodospirillales</taxon>
        <taxon>Azospirillaceae</taxon>
        <taxon>Azospirillum</taxon>
    </lineage>
</organism>
<name>G7ZCG7_AZOL4</name>
<feature type="transmembrane region" description="Helical" evidence="1">
    <location>
        <begin position="1322"/>
        <end position="1340"/>
    </location>
</feature>
<feature type="transmembrane region" description="Helical" evidence="1">
    <location>
        <begin position="1379"/>
        <end position="1398"/>
    </location>
</feature>
<feature type="transmembrane region" description="Helical" evidence="1">
    <location>
        <begin position="1201"/>
        <end position="1220"/>
    </location>
</feature>
<feature type="transmembrane region" description="Helical" evidence="1">
    <location>
        <begin position="697"/>
        <end position="718"/>
    </location>
</feature>
<keyword evidence="1" id="KW-1133">Transmembrane helix</keyword>
<dbReference type="KEGG" id="ali:AZOLI_p20191"/>
<feature type="transmembrane region" description="Helical" evidence="1">
    <location>
        <begin position="1270"/>
        <end position="1291"/>
    </location>
</feature>
<feature type="transmembrane region" description="Helical" evidence="1">
    <location>
        <begin position="919"/>
        <end position="937"/>
    </location>
</feature>
<feature type="transmembrane region" description="Helical" evidence="1">
    <location>
        <begin position="1150"/>
        <end position="1171"/>
    </location>
</feature>
<keyword evidence="1" id="KW-0472">Membrane</keyword>
<feature type="transmembrane region" description="Helical" evidence="1">
    <location>
        <begin position="1069"/>
        <end position="1088"/>
    </location>
</feature>
<feature type="transmembrane region" description="Helical" evidence="1">
    <location>
        <begin position="946"/>
        <end position="966"/>
    </location>
</feature>
<feature type="transmembrane region" description="Helical" evidence="1">
    <location>
        <begin position="895"/>
        <end position="913"/>
    </location>
</feature>
<dbReference type="RefSeq" id="WP_014188777.1">
    <property type="nucleotide sequence ID" value="NC_016586.1"/>
</dbReference>
<feature type="transmembrane region" description="Helical" evidence="1">
    <location>
        <begin position="1298"/>
        <end position="1316"/>
    </location>
</feature>
<feature type="transmembrane region" description="Helical" evidence="1">
    <location>
        <begin position="798"/>
        <end position="817"/>
    </location>
</feature>
<dbReference type="EMBL" id="FQ311870">
    <property type="protein sequence ID" value="CBS89360.1"/>
    <property type="molecule type" value="Genomic_DNA"/>
</dbReference>
<sequence>MEWPADGLGDGIALAAFLRGEGFRLGVGDDLRLAELRQRLLEQEIFPADGREAARWFGPVLCRNPDQRERLPDLLDQWMERSRLERSRLAPAPAVELTAPVEDCDAGQASPATRRRPWIWLVLAVLLLAGGITYFLASFQGAELAAPAVEAITQPTPDLPPWWSGLLTDLEVRLAKGGAMILPLAAAVAYLWMRRRRRTAVLRGMAPRDAPRAALALSVRDQPLFRPAMVRTALRDLRRHRMVASDEVDGRASLRATVAGAGFVRLVKAHRPVTPDYLLLVDRVRQDDHLALLAELLVDRLSAEQIHVTRYDYRGDPRILRRIERDGRAEAMTDLETLRETCRDHRLLLLTDAANFADPATGTERVWVEHLRRWEVTAIVTPSPQGTWGPRERALMRQGFLVVEASPTGLRDLAGQVRSDLPVDRATPAGPEPLALDRRLARSPFNWTSDRAPSDADIAALVADLRAALGAEGMQYLAALAVFPAVHPKLTLLVGNAVRDGAGRSLLTEDRLASLCRLPWLRRGRLPDWLRLALVRDLQTQPERAAAVRDAWTALLEPVPEGERDTLRFPVVPRRDPGIRAVINELVRRGKAPDLEEAILLRFLNDLPVEELGMAMPDRIPAEARPRLSPSEAGLLAAVSLTSAALAWNPGALVDGIAGLVDRMPEAATTTWVLGLILLTMLTSSLRGVLGTAPRWIVWTQWSSVIASCVLACLGLFADDRDSGPIFVSAVTSSSLLFFGNTERSARFFGFLRWFIDERYPFLLNLLIVPIIIIMGSFLAVILYAYSDKSTISEVSAIGLAAILISAIYIFIIGIGCPFPMRGMYGLPIAISLNLMMSWSYSSSAINHLYSGASSELIQIGYFAFFVIVFSLSAKTALQSISSHVWDFMSRLSRCYVISLLFLAFLIVYGKFYNANLDTFLMLPVVLLFNFYLYIFMPNKTAKKHIFLYISTSMIITFFLVIAHFYTVMYLMNSDITVTSAISIAKNTGAINLKISRDDMLILGIAFGVSIIWIFPIIAIASTRRLLKLHERQDPKTLTSCVKYHKLPSICFLSILLGIVVKIDDSSMLNFSHFVLGLSIWIASTHAWSQAARAIGLAVPFFLIDTQVGPVASVFEPGLLVTAFLLMRLVADSDFRNSCRTADSLSWRAWAFLLLPMGLGVTVSLGPFLSLGWSPGPLAVFLFGLVGFSALPLVVPLRVVGVGVALSVVASVAALAVPVGPTAELPWLQMSLLWLPLTPAWGVAAVAGLLCGRAIRDALDAGPAELHGSWGFPTMMVALFLLPNLVLPLGAAGQAVSAGTRTMLLMPGFGMAALAGLRYGSAGVRTVLGVALGSTAFLLITLDKRGILDDPLVLFFGSGPSAASLAEATGIGFAYPGLIALSVNGLAALWLAALAAGWRRKAVPSVAGAPA</sequence>
<feature type="transmembrane region" description="Helical" evidence="1">
    <location>
        <begin position="118"/>
        <end position="137"/>
    </location>
</feature>
<dbReference type="OrthoDB" id="8440350at2"/>
<feature type="transmembrane region" description="Helical" evidence="1">
    <location>
        <begin position="857"/>
        <end position="874"/>
    </location>
</feature>
<dbReference type="Proteomes" id="UP000005667">
    <property type="component" value="Plasmid AZO_p2"/>
</dbReference>
<feature type="transmembrane region" description="Helical" evidence="1">
    <location>
        <begin position="633"/>
        <end position="651"/>
    </location>
</feature>
<keyword evidence="2" id="KW-0614">Plasmid</keyword>
<feature type="transmembrane region" description="Helical" evidence="1">
    <location>
        <begin position="724"/>
        <end position="741"/>
    </location>
</feature>
<keyword evidence="3" id="KW-1185">Reference proteome</keyword>
<evidence type="ECO:0000313" key="3">
    <source>
        <dbReference type="Proteomes" id="UP000005667"/>
    </source>
</evidence>
<accession>G7ZCG7</accession>
<keyword evidence="1" id="KW-0812">Transmembrane</keyword>
<evidence type="ECO:0000256" key="1">
    <source>
        <dbReference type="SAM" id="Phobius"/>
    </source>
</evidence>
<protein>
    <submittedName>
        <fullName evidence="2">Uncharacterized protein</fullName>
    </submittedName>
</protein>
<gene>
    <name evidence="2" type="ordered locus">AZOLI_p20191</name>
</gene>
<feature type="transmembrane region" description="Helical" evidence="1">
    <location>
        <begin position="1178"/>
        <end position="1195"/>
    </location>
</feature>
<feature type="transmembrane region" description="Helical" evidence="1">
    <location>
        <begin position="671"/>
        <end position="690"/>
    </location>
</feature>
<proteinExistence type="predicted"/>
<feature type="transmembrane region" description="Helical" evidence="1">
    <location>
        <begin position="824"/>
        <end position="842"/>
    </location>
</feature>
<reference evidence="3" key="1">
    <citation type="journal article" date="2011" name="PLoS Genet.">
        <title>Azospirillum genomes reveal transition of bacteria from aquatic to terrestrial environments.</title>
        <authorList>
            <person name="Wisniewski-Dye F."/>
            <person name="Borziak K."/>
            <person name="Khalsa-Moyers G."/>
            <person name="Alexandre G."/>
            <person name="Sukharnikov L.O."/>
            <person name="Wuichet K."/>
            <person name="Hurst G.B."/>
            <person name="McDonald W.H."/>
            <person name="Robertson J.S."/>
            <person name="Barbe V."/>
            <person name="Calteau A."/>
            <person name="Rouy Z."/>
            <person name="Mangenot S."/>
            <person name="Prigent-Combaret C."/>
            <person name="Normand P."/>
            <person name="Boyer M."/>
            <person name="Siguier P."/>
            <person name="Dessaux Y."/>
            <person name="Elmerich C."/>
            <person name="Condemine G."/>
            <person name="Krishnen G."/>
            <person name="Kennedy I."/>
            <person name="Paterson A.H."/>
            <person name="Gonzalez V."/>
            <person name="Mavingui P."/>
            <person name="Zhulin I.B."/>
        </authorList>
    </citation>
    <scope>NUCLEOTIDE SEQUENCE [LARGE SCALE GENOMIC DNA]</scope>
    <source>
        <strain evidence="3">4B</strain>
    </source>
</reference>
<geneLocation type="plasmid" evidence="2 3">
    <name>AZO_p2</name>
</geneLocation>
<feature type="transmembrane region" description="Helical" evidence="1">
    <location>
        <begin position="1108"/>
        <end position="1130"/>
    </location>
</feature>
<feature type="transmembrane region" description="Helical" evidence="1">
    <location>
        <begin position="1001"/>
        <end position="1023"/>
    </location>
</feature>